<accession>A0A9D4SFU6</accession>
<proteinExistence type="inferred from homology"/>
<evidence type="ECO:0000256" key="3">
    <source>
        <dbReference type="ARBA" id="ARBA00023125"/>
    </source>
</evidence>
<reference evidence="8" key="2">
    <citation type="journal article" date="2021" name="World Allergy Organ. J.">
        <title>Chromosome-level assembly of Dermatophagoides farinae genome and transcriptome reveals two novel allergens Der f 37 and Der f 39.</title>
        <authorList>
            <person name="Chen J."/>
            <person name="Cai Z."/>
            <person name="Fan D."/>
            <person name="Hu J."/>
            <person name="Hou Y."/>
            <person name="He Y."/>
            <person name="Zhang Z."/>
            <person name="Zhao Z."/>
            <person name="Gao P."/>
            <person name="Hu W."/>
            <person name="Sun J."/>
            <person name="Li J."/>
            <person name="Ji K."/>
        </authorList>
    </citation>
    <scope>NUCLEOTIDE SEQUENCE</scope>
    <source>
        <strain evidence="8">JKM2019</strain>
    </source>
</reference>
<dbReference type="SUPFAM" id="SSF46785">
    <property type="entry name" value="Winged helix' DNA-binding domain"/>
    <property type="match status" value="1"/>
</dbReference>
<dbReference type="GO" id="GO:0043565">
    <property type="term" value="F:sequence-specific DNA binding"/>
    <property type="evidence" value="ECO:0007669"/>
    <property type="project" value="InterPro"/>
</dbReference>
<feature type="compositionally biased region" description="Polar residues" evidence="6">
    <location>
        <begin position="22"/>
        <end position="47"/>
    </location>
</feature>
<feature type="domain" description="HSF-type DNA-binding" evidence="7">
    <location>
        <begin position="213"/>
        <end position="315"/>
    </location>
</feature>
<evidence type="ECO:0000313" key="8">
    <source>
        <dbReference type="EMBL" id="KAH7640161.1"/>
    </source>
</evidence>
<dbReference type="InterPro" id="IPR036390">
    <property type="entry name" value="WH_DNA-bd_sf"/>
</dbReference>
<dbReference type="Proteomes" id="UP000828236">
    <property type="component" value="Unassembled WGS sequence"/>
</dbReference>
<dbReference type="EMBL" id="SDOV01000006">
    <property type="protein sequence ID" value="KAH7640161.1"/>
    <property type="molecule type" value="Genomic_DNA"/>
</dbReference>
<dbReference type="InterPro" id="IPR036388">
    <property type="entry name" value="WH-like_DNA-bd_sf"/>
</dbReference>
<protein>
    <recommendedName>
        <fullName evidence="7">HSF-type DNA-binding domain-containing protein</fullName>
    </recommendedName>
</protein>
<evidence type="ECO:0000259" key="7">
    <source>
        <dbReference type="SMART" id="SM00415"/>
    </source>
</evidence>
<dbReference type="AlphaFoldDB" id="A0A9D4SFU6"/>
<dbReference type="Gene3D" id="1.10.10.10">
    <property type="entry name" value="Winged helix-like DNA-binding domain superfamily/Winged helix DNA-binding domain"/>
    <property type="match status" value="1"/>
</dbReference>
<comment type="caution">
    <text evidence="8">The sequence shown here is derived from an EMBL/GenBank/DDBJ whole genome shotgun (WGS) entry which is preliminary data.</text>
</comment>
<keyword evidence="4" id="KW-0539">Nucleus</keyword>
<dbReference type="GO" id="GO:0005634">
    <property type="term" value="C:nucleus"/>
    <property type="evidence" value="ECO:0007669"/>
    <property type="project" value="UniProtKB-SubCell"/>
</dbReference>
<sequence length="364" mass="42828">MSIKEEIFDEPIASSSSSSSSHFHNSNEPLNKNQEFSSNNNQTTHFSINDGDFNHQSNYVINEEKCQPMYGGGSVDKIHENNGLLQPIDSSDPNGMMNMMNNDHNYMNQQINMDGYCINNNNTLDYPDPHFALYNPFYSIENHTNFIYANQIEQQQQQQPMNEPPSLYNPYDSNQMIYYTDYYYPYDDNRCMNIQYCVNSNQIPSNAAELYHNDIRFPIKLWNLASDKSFKPIRWSKDGMSVIINEQRLEPNLGHYFRSKKFSSFLRQLHLYGFRKVTRARNHHRIDDHSEYLSEYQCNYFQRDNYELVKKIRRYYSNNNNNSSSSSTQNTISSSQSLSDPISSQQSLNMDHHQFLIDNNNIIY</sequence>
<dbReference type="GO" id="GO:0003700">
    <property type="term" value="F:DNA-binding transcription factor activity"/>
    <property type="evidence" value="ECO:0007669"/>
    <property type="project" value="InterPro"/>
</dbReference>
<keyword evidence="3" id="KW-0238">DNA-binding</keyword>
<dbReference type="Pfam" id="PF00447">
    <property type="entry name" value="HSF_DNA-bind"/>
    <property type="match status" value="1"/>
</dbReference>
<organism evidence="8">
    <name type="scientific">Dermatophagoides farinae</name>
    <name type="common">American house dust mite</name>
    <dbReference type="NCBI Taxonomy" id="6954"/>
    <lineage>
        <taxon>Eukaryota</taxon>
        <taxon>Metazoa</taxon>
        <taxon>Ecdysozoa</taxon>
        <taxon>Arthropoda</taxon>
        <taxon>Chelicerata</taxon>
        <taxon>Arachnida</taxon>
        <taxon>Acari</taxon>
        <taxon>Acariformes</taxon>
        <taxon>Sarcoptiformes</taxon>
        <taxon>Astigmata</taxon>
        <taxon>Psoroptidia</taxon>
        <taxon>Analgoidea</taxon>
        <taxon>Pyroglyphidae</taxon>
        <taxon>Dermatophagoidinae</taxon>
        <taxon>Dermatophagoides</taxon>
    </lineage>
</organism>
<dbReference type="PANTHER" id="PTHR10015:SF465">
    <property type="entry name" value="HSF-TYPE DNA-BINDING DOMAIN-CONTAINING PROTEIN"/>
    <property type="match status" value="1"/>
</dbReference>
<feature type="region of interest" description="Disordered" evidence="6">
    <location>
        <begin position="319"/>
        <end position="344"/>
    </location>
</feature>
<gene>
    <name evidence="8" type="ORF">HUG17_10641</name>
</gene>
<evidence type="ECO:0000256" key="6">
    <source>
        <dbReference type="SAM" id="MobiDB-lite"/>
    </source>
</evidence>
<dbReference type="SMART" id="SM00415">
    <property type="entry name" value="HSF"/>
    <property type="match status" value="1"/>
</dbReference>
<evidence type="ECO:0000256" key="1">
    <source>
        <dbReference type="ARBA" id="ARBA00004123"/>
    </source>
</evidence>
<reference evidence="8" key="1">
    <citation type="submission" date="2020-06" db="EMBL/GenBank/DDBJ databases">
        <authorList>
            <person name="Ji K."/>
            <person name="Li J."/>
        </authorList>
    </citation>
    <scope>NUCLEOTIDE SEQUENCE</scope>
    <source>
        <strain evidence="8">JKM2019</strain>
        <tissue evidence="8">Whole body</tissue>
    </source>
</reference>
<dbReference type="InterPro" id="IPR000232">
    <property type="entry name" value="HSF_DNA-bd"/>
</dbReference>
<evidence type="ECO:0000256" key="2">
    <source>
        <dbReference type="ARBA" id="ARBA00006403"/>
    </source>
</evidence>
<evidence type="ECO:0000256" key="4">
    <source>
        <dbReference type="ARBA" id="ARBA00023242"/>
    </source>
</evidence>
<name>A0A9D4SFU6_DERFA</name>
<comment type="subcellular location">
    <subcellularLocation>
        <location evidence="1">Nucleus</location>
    </subcellularLocation>
</comment>
<dbReference type="PANTHER" id="PTHR10015">
    <property type="entry name" value="HEAT SHOCK TRANSCRIPTION FACTOR"/>
    <property type="match status" value="1"/>
</dbReference>
<comment type="similarity">
    <text evidence="2 5">Belongs to the HSF family.</text>
</comment>
<feature type="region of interest" description="Disordered" evidence="6">
    <location>
        <begin position="1"/>
        <end position="51"/>
    </location>
</feature>
<evidence type="ECO:0000256" key="5">
    <source>
        <dbReference type="RuleBase" id="RU004020"/>
    </source>
</evidence>